<dbReference type="OrthoDB" id="5772623at2759"/>
<dbReference type="Pfam" id="PF06726">
    <property type="entry name" value="BC10"/>
    <property type="match status" value="1"/>
</dbReference>
<dbReference type="SMART" id="SM01396">
    <property type="entry name" value="BC10"/>
    <property type="match status" value="1"/>
</dbReference>
<feature type="transmembrane region" description="Helical" evidence="1">
    <location>
        <begin position="45"/>
        <end position="63"/>
    </location>
</feature>
<dbReference type="STRING" id="6211.A0A068Y4B3"/>
<proteinExistence type="predicted"/>
<keyword evidence="2" id="KW-0732">Signal</keyword>
<organism evidence="3 4">
    <name type="scientific">Echinococcus multilocularis</name>
    <name type="common">Fox tapeworm</name>
    <dbReference type="NCBI Taxonomy" id="6211"/>
    <lineage>
        <taxon>Eukaryota</taxon>
        <taxon>Metazoa</taxon>
        <taxon>Spiralia</taxon>
        <taxon>Lophotrochozoa</taxon>
        <taxon>Platyhelminthes</taxon>
        <taxon>Cestoda</taxon>
        <taxon>Eucestoda</taxon>
        <taxon>Cyclophyllidea</taxon>
        <taxon>Taeniidae</taxon>
        <taxon>Echinococcus</taxon>
    </lineage>
</organism>
<dbReference type="OMA" id="PCHICSI"/>
<dbReference type="AlphaFoldDB" id="A0A068Y4B3"/>
<feature type="transmembrane region" description="Helical" evidence="1">
    <location>
        <begin position="20"/>
        <end position="38"/>
    </location>
</feature>
<evidence type="ECO:0000256" key="1">
    <source>
        <dbReference type="SAM" id="Phobius"/>
    </source>
</evidence>
<dbReference type="InterPro" id="IPR009598">
    <property type="entry name" value="BCALP"/>
</dbReference>
<evidence type="ECO:0000256" key="2">
    <source>
        <dbReference type="SAM" id="SignalP"/>
    </source>
</evidence>
<evidence type="ECO:0000313" key="3">
    <source>
        <dbReference type="EMBL" id="CDS37014.1"/>
    </source>
</evidence>
<keyword evidence="1" id="KW-1133">Transmembrane helix</keyword>
<reference evidence="3" key="1">
    <citation type="journal article" date="2013" name="Nature">
        <title>The genomes of four tapeworm species reveal adaptations to parasitism.</title>
        <authorList>
            <person name="Tsai I.J."/>
            <person name="Zarowiecki M."/>
            <person name="Holroyd N."/>
            <person name="Garciarrubio A."/>
            <person name="Sanchez-Flores A."/>
            <person name="Brooks K.L."/>
            <person name="Tracey A."/>
            <person name="Bobes R.J."/>
            <person name="Fragoso G."/>
            <person name="Sciutto E."/>
            <person name="Aslett M."/>
            <person name="Beasley H."/>
            <person name="Bennett H.M."/>
            <person name="Cai J."/>
            <person name="Camicia F."/>
            <person name="Clark R."/>
            <person name="Cucher M."/>
            <person name="De Silva N."/>
            <person name="Day T.A."/>
            <person name="Deplazes P."/>
            <person name="Estrada K."/>
            <person name="Fernandez C."/>
            <person name="Holland P.W."/>
            <person name="Hou J."/>
            <person name="Hu S."/>
            <person name="Huckvale T."/>
            <person name="Hung S.S."/>
            <person name="Kamenetzky L."/>
            <person name="Keane J.A."/>
            <person name="Kiss F."/>
            <person name="Koziol U."/>
            <person name="Lambert O."/>
            <person name="Liu K."/>
            <person name="Luo X."/>
            <person name="Luo Y."/>
            <person name="Macchiaroli N."/>
            <person name="Nichol S."/>
            <person name="Paps J."/>
            <person name="Parkinson J."/>
            <person name="Pouchkina-Stantcheva N."/>
            <person name="Riddiford N."/>
            <person name="Rosenzvit M."/>
            <person name="Salinas G."/>
            <person name="Wasmuth J.D."/>
            <person name="Zamanian M."/>
            <person name="Zheng Y."/>
            <person name="Cai X."/>
            <person name="Soberon X."/>
            <person name="Olson P.D."/>
            <person name="Laclette J.P."/>
            <person name="Brehm K."/>
            <person name="Berriman M."/>
            <person name="Garciarrubio A."/>
            <person name="Bobes R.J."/>
            <person name="Fragoso G."/>
            <person name="Sanchez-Flores A."/>
            <person name="Estrada K."/>
            <person name="Cevallos M.A."/>
            <person name="Morett E."/>
            <person name="Gonzalez V."/>
            <person name="Portillo T."/>
            <person name="Ochoa-Leyva A."/>
            <person name="Jose M.V."/>
            <person name="Sciutto E."/>
            <person name="Landa A."/>
            <person name="Jimenez L."/>
            <person name="Valdes V."/>
            <person name="Carrero J.C."/>
            <person name="Larralde C."/>
            <person name="Morales-Montor J."/>
            <person name="Limon-Lason J."/>
            <person name="Soberon X."/>
            <person name="Laclette J.P."/>
        </authorList>
    </citation>
    <scope>NUCLEOTIDE SEQUENCE [LARGE SCALE GENOMIC DNA]</scope>
</reference>
<feature type="chain" id="PRO_5009741517" evidence="2">
    <location>
        <begin position="20"/>
        <end position="76"/>
    </location>
</feature>
<dbReference type="EMBL" id="LN902843">
    <property type="protein sequence ID" value="CDS37014.1"/>
    <property type="molecule type" value="Genomic_DNA"/>
</dbReference>
<reference evidence="3" key="2">
    <citation type="submission" date="2015-11" db="EMBL/GenBank/DDBJ databases">
        <authorList>
            <person name="Zhang Y."/>
            <person name="Guo Z."/>
        </authorList>
    </citation>
    <scope>NUCLEOTIDE SEQUENCE</scope>
</reference>
<accession>A0A068Y4B3</accession>
<keyword evidence="1" id="KW-0472">Membrane</keyword>
<name>A0A068Y4B3_ECHMU</name>
<evidence type="ECO:0000313" key="4">
    <source>
        <dbReference type="Proteomes" id="UP000017246"/>
    </source>
</evidence>
<keyword evidence="4" id="KW-1185">Reference proteome</keyword>
<sequence>MYCLRFLLPLLFILKPGNLTPHVYHDIYVLLTFLIFLLERKLCNVCTVILLAYVLLLCINPVPSQCTIPPCFSPQD</sequence>
<feature type="signal peptide" evidence="2">
    <location>
        <begin position="1"/>
        <end position="19"/>
    </location>
</feature>
<keyword evidence="1" id="KW-0812">Transmembrane</keyword>
<gene>
    <name evidence="3" type="ORF">EmuJ_000424100</name>
</gene>
<dbReference type="Proteomes" id="UP000017246">
    <property type="component" value="Unassembled WGS sequence"/>
</dbReference>
<protein>
    <submittedName>
        <fullName evidence="3">Expressed protein</fullName>
    </submittedName>
</protein>